<organism evidence="2 3">
    <name type="scientific">Cochliobolus carbonum (strain 26-R-13)</name>
    <name type="common">Maize leaf spot fungus</name>
    <name type="synonym">Bipolaris zeicola</name>
    <dbReference type="NCBI Taxonomy" id="930089"/>
    <lineage>
        <taxon>Eukaryota</taxon>
        <taxon>Fungi</taxon>
        <taxon>Dikarya</taxon>
        <taxon>Ascomycota</taxon>
        <taxon>Pezizomycotina</taxon>
        <taxon>Dothideomycetes</taxon>
        <taxon>Pleosporomycetidae</taxon>
        <taxon>Pleosporales</taxon>
        <taxon>Pleosporineae</taxon>
        <taxon>Pleosporaceae</taxon>
        <taxon>Bipolaris</taxon>
    </lineage>
</organism>
<dbReference type="Proteomes" id="UP000053841">
    <property type="component" value="Unassembled WGS sequence"/>
</dbReference>
<dbReference type="AlphaFoldDB" id="W6YAR7"/>
<dbReference type="RefSeq" id="XP_007717501.1">
    <property type="nucleotide sequence ID" value="XM_007719311.1"/>
</dbReference>
<name>W6YAR7_COCC2</name>
<dbReference type="EMBL" id="KI964834">
    <property type="protein sequence ID" value="EUC28201.1"/>
    <property type="molecule type" value="Genomic_DNA"/>
</dbReference>
<feature type="chain" id="PRO_5004888653" description="Peptidase A1 domain-containing protein" evidence="1">
    <location>
        <begin position="23"/>
        <end position="132"/>
    </location>
</feature>
<evidence type="ECO:0000256" key="1">
    <source>
        <dbReference type="SAM" id="SignalP"/>
    </source>
</evidence>
<feature type="signal peptide" evidence="1">
    <location>
        <begin position="1"/>
        <end position="22"/>
    </location>
</feature>
<gene>
    <name evidence="2" type="ORF">COCCADRAFT_30495</name>
</gene>
<reference evidence="2 3" key="1">
    <citation type="journal article" date="2013" name="PLoS Genet.">
        <title>Comparative genome structure, secondary metabolite, and effector coding capacity across Cochliobolus pathogens.</title>
        <authorList>
            <person name="Condon B.J."/>
            <person name="Leng Y."/>
            <person name="Wu D."/>
            <person name="Bushley K.E."/>
            <person name="Ohm R.A."/>
            <person name="Otillar R."/>
            <person name="Martin J."/>
            <person name="Schackwitz W."/>
            <person name="Grimwood J."/>
            <person name="MohdZainudin N."/>
            <person name="Xue C."/>
            <person name="Wang R."/>
            <person name="Manning V.A."/>
            <person name="Dhillon B."/>
            <person name="Tu Z.J."/>
            <person name="Steffenson B.J."/>
            <person name="Salamov A."/>
            <person name="Sun H."/>
            <person name="Lowry S."/>
            <person name="LaButti K."/>
            <person name="Han J."/>
            <person name="Copeland A."/>
            <person name="Lindquist E."/>
            <person name="Barry K."/>
            <person name="Schmutz J."/>
            <person name="Baker S.E."/>
            <person name="Ciuffetti L.M."/>
            <person name="Grigoriev I.V."/>
            <person name="Zhong S."/>
            <person name="Turgeon B.G."/>
        </authorList>
    </citation>
    <scope>NUCLEOTIDE SEQUENCE [LARGE SCALE GENOMIC DNA]</scope>
    <source>
        <strain evidence="2 3">26-R-13</strain>
    </source>
</reference>
<accession>W6YAR7</accession>
<proteinExistence type="predicted"/>
<evidence type="ECO:0008006" key="4">
    <source>
        <dbReference type="Google" id="ProtNLM"/>
    </source>
</evidence>
<keyword evidence="3" id="KW-1185">Reference proteome</keyword>
<evidence type="ECO:0000313" key="3">
    <source>
        <dbReference type="Proteomes" id="UP000053841"/>
    </source>
</evidence>
<protein>
    <recommendedName>
        <fullName evidence="4">Peptidase A1 domain-containing protein</fullName>
    </recommendedName>
</protein>
<dbReference type="KEGG" id="bze:COCCADRAFT_30495"/>
<sequence length="132" mass="14207">MVALRTSLHATVAALILVSSHAISTVLEDRGTNSDGDFRPRADVPTLNWTLKSSSKSLEFRSMGSKSISKLPVVKRNARVGISPLEAIQFQAFYGIDAQVGGKTSRMLVDTGAVLTYGLPSENVTCVDRNLK</sequence>
<dbReference type="GeneID" id="19146764"/>
<keyword evidence="1" id="KW-0732">Signal</keyword>
<evidence type="ECO:0000313" key="2">
    <source>
        <dbReference type="EMBL" id="EUC28201.1"/>
    </source>
</evidence>
<dbReference type="HOGENOM" id="CLU_1916717_0_0_1"/>